<feature type="transmembrane region" description="Helical" evidence="1">
    <location>
        <begin position="284"/>
        <end position="301"/>
    </location>
</feature>
<organism evidence="2 3">
    <name type="scientific">Lysinibacillus alkalisoli</name>
    <dbReference type="NCBI Taxonomy" id="1911548"/>
    <lineage>
        <taxon>Bacteria</taxon>
        <taxon>Bacillati</taxon>
        <taxon>Bacillota</taxon>
        <taxon>Bacilli</taxon>
        <taxon>Bacillales</taxon>
        <taxon>Bacillaceae</taxon>
        <taxon>Lysinibacillus</taxon>
    </lineage>
</organism>
<dbReference type="InterPro" id="IPR010288">
    <property type="entry name" value="EcsB_ABC"/>
</dbReference>
<dbReference type="Proteomes" id="UP000616608">
    <property type="component" value="Unassembled WGS sequence"/>
</dbReference>
<evidence type="ECO:0000313" key="3">
    <source>
        <dbReference type="Proteomes" id="UP000616608"/>
    </source>
</evidence>
<dbReference type="RefSeq" id="WP_188614646.1">
    <property type="nucleotide sequence ID" value="NZ_BMJT01000005.1"/>
</dbReference>
<feature type="transmembrane region" description="Helical" evidence="1">
    <location>
        <begin position="59"/>
        <end position="80"/>
    </location>
</feature>
<keyword evidence="3" id="KW-1185">Reference proteome</keyword>
<comment type="caution">
    <text evidence="2">The sequence shown here is derived from an EMBL/GenBank/DDBJ whole genome shotgun (WGS) entry which is preliminary data.</text>
</comment>
<keyword evidence="1" id="KW-0812">Transmembrane</keyword>
<feature type="transmembrane region" description="Helical" evidence="1">
    <location>
        <begin position="188"/>
        <end position="206"/>
    </location>
</feature>
<reference evidence="2" key="2">
    <citation type="submission" date="2020-09" db="EMBL/GenBank/DDBJ databases">
        <authorList>
            <person name="Sun Q."/>
            <person name="Zhou Y."/>
        </authorList>
    </citation>
    <scope>NUCLEOTIDE SEQUENCE</scope>
    <source>
        <strain evidence="2">CGMCC 1.15760</strain>
    </source>
</reference>
<feature type="transmembrane region" description="Helical" evidence="1">
    <location>
        <begin position="21"/>
        <end position="39"/>
    </location>
</feature>
<keyword evidence="1" id="KW-1133">Transmembrane helix</keyword>
<dbReference type="GO" id="GO:0016020">
    <property type="term" value="C:membrane"/>
    <property type="evidence" value="ECO:0007669"/>
    <property type="project" value="InterPro"/>
</dbReference>
<gene>
    <name evidence="2" type="ORF">GCM10007425_17180</name>
</gene>
<name>A0A917G504_9BACI</name>
<keyword evidence="1" id="KW-0472">Membrane</keyword>
<dbReference type="AlphaFoldDB" id="A0A917G504"/>
<proteinExistence type="predicted"/>
<dbReference type="PIRSF" id="PIRSF037259">
    <property type="entry name" value="EcsB_ABC"/>
    <property type="match status" value="1"/>
</dbReference>
<dbReference type="Pfam" id="PF05975">
    <property type="entry name" value="EcsB"/>
    <property type="match status" value="1"/>
</dbReference>
<feature type="transmembrane region" description="Helical" evidence="1">
    <location>
        <begin position="372"/>
        <end position="388"/>
    </location>
</feature>
<feature type="transmembrane region" description="Helical" evidence="1">
    <location>
        <begin position="101"/>
        <end position="125"/>
    </location>
</feature>
<evidence type="ECO:0000313" key="2">
    <source>
        <dbReference type="EMBL" id="GGG23231.1"/>
    </source>
</evidence>
<reference evidence="2" key="1">
    <citation type="journal article" date="2014" name="Int. J. Syst. Evol. Microbiol.">
        <title>Complete genome sequence of Corynebacterium casei LMG S-19264T (=DSM 44701T), isolated from a smear-ripened cheese.</title>
        <authorList>
            <consortium name="US DOE Joint Genome Institute (JGI-PGF)"/>
            <person name="Walter F."/>
            <person name="Albersmeier A."/>
            <person name="Kalinowski J."/>
            <person name="Ruckert C."/>
        </authorList>
    </citation>
    <scope>NUCLEOTIDE SEQUENCE</scope>
    <source>
        <strain evidence="2">CGMCC 1.15760</strain>
    </source>
</reference>
<evidence type="ECO:0000256" key="1">
    <source>
        <dbReference type="SAM" id="Phobius"/>
    </source>
</evidence>
<protein>
    <submittedName>
        <fullName evidence="2">ABC transporter permease</fullName>
    </submittedName>
</protein>
<sequence>MQHIKQIWQLRLAHYSSELQKYMRFIFTGHIAIVIVFLLGAGGYQYSEWLKVVTSDFPVAWVMGGILGFAIAWSHPVTLLKEPDAVYLLPLEEKMPSYFSAANQFTFFSKIMISIALYIAAIPLLKVVSPITIQMIWLGLGIVIVLKYLHVQIEFAYRYVTRGDLIWLDRLLRFIGSGFTVMTYLNGWYYVTVCLFLLQLVYLIWLKKKMYGLPVPYEHFITIEQNRMMRFYRFANYFTDVPHLRGAVRRRQWLDMSYRLVPYQQKKAQHYLVWRTFIRTNDHFYLWLRLTVISALVAAFVDITMVRFIMAGALAFATAIQLQQALTKAGAFRMDMLYPLPDWARKQAATSVVRLIIILQAVIVMVSHMWQPYFYITGIIIVTVGFVTQKMMK</sequence>
<accession>A0A917G504</accession>
<dbReference type="EMBL" id="BMJT01000005">
    <property type="protein sequence ID" value="GGG23231.1"/>
    <property type="molecule type" value="Genomic_DNA"/>
</dbReference>
<feature type="transmembrane region" description="Helical" evidence="1">
    <location>
        <begin position="131"/>
        <end position="153"/>
    </location>
</feature>